<protein>
    <submittedName>
        <fullName evidence="2">Phasin family protein</fullName>
    </submittedName>
</protein>
<keyword evidence="3" id="KW-1185">Reference proteome</keyword>
<dbReference type="EMBL" id="JACHTE010000001">
    <property type="protein sequence ID" value="MBB1087002.1"/>
    <property type="molecule type" value="Genomic_DNA"/>
</dbReference>
<feature type="domain" description="Phasin" evidence="1">
    <location>
        <begin position="7"/>
        <end position="109"/>
    </location>
</feature>
<dbReference type="Pfam" id="PF09361">
    <property type="entry name" value="Phasin_2"/>
    <property type="match status" value="1"/>
</dbReference>
<evidence type="ECO:0000313" key="2">
    <source>
        <dbReference type="EMBL" id="MBB1087002.1"/>
    </source>
</evidence>
<dbReference type="InterPro" id="IPR018968">
    <property type="entry name" value="Phasin"/>
</dbReference>
<evidence type="ECO:0000259" key="1">
    <source>
        <dbReference type="Pfam" id="PF09361"/>
    </source>
</evidence>
<comment type="caution">
    <text evidence="2">The sequence shown here is derived from an EMBL/GenBank/DDBJ whole genome shotgun (WGS) entry which is preliminary data.</text>
</comment>
<organism evidence="2 3">
    <name type="scientific">Marilutibacter penaei</name>
    <dbReference type="NCBI Taxonomy" id="2759900"/>
    <lineage>
        <taxon>Bacteria</taxon>
        <taxon>Pseudomonadati</taxon>
        <taxon>Pseudomonadota</taxon>
        <taxon>Gammaproteobacteria</taxon>
        <taxon>Lysobacterales</taxon>
        <taxon>Lysobacteraceae</taxon>
        <taxon>Marilutibacter</taxon>
    </lineage>
</organism>
<gene>
    <name evidence="2" type="ORF">H4F99_00710</name>
</gene>
<reference evidence="2 3" key="1">
    <citation type="submission" date="2020-07" db="EMBL/GenBank/DDBJ databases">
        <authorList>
            <person name="Xu S."/>
            <person name="Li A."/>
        </authorList>
    </citation>
    <scope>NUCLEOTIDE SEQUENCE [LARGE SCALE GENOMIC DNA]</scope>
    <source>
        <strain evidence="2 3">SG-8</strain>
    </source>
</reference>
<dbReference type="Proteomes" id="UP000552587">
    <property type="component" value="Unassembled WGS sequence"/>
</dbReference>
<accession>A0A7W3YDG2</accession>
<dbReference type="AlphaFoldDB" id="A0A7W3YDG2"/>
<proteinExistence type="predicted"/>
<sequence length="132" mass="14077">MYTQFNEQFTAATRQFADTASQAGRLALENAEALFGLQLAAVEDRANATFAFFGEAAEARDFDAAKTLLPKGIQVARENVERAVTTAQEAFGRTLKTNEAIAELAKGQFEAATKTAQANVEKATKAAAKAAK</sequence>
<dbReference type="RefSeq" id="WP_182667794.1">
    <property type="nucleotide sequence ID" value="NZ_JACHTE010000001.1"/>
</dbReference>
<name>A0A7W3YDG2_9GAMM</name>
<evidence type="ECO:0000313" key="3">
    <source>
        <dbReference type="Proteomes" id="UP000552587"/>
    </source>
</evidence>